<sequence length="141" mass="16548">MANLNRKRGHRSAVEPKKILISFCFSKIDKTQGQTIEEWEQLGLLSTFIVKSQQISNMEYQQALAQQLIKQYTKVGFPENSEFIEPKHVTPTYWAVIHITQNSKEVVVGYLDENNVFYIIFLDKEHKFWPTDIQSRGKNKR</sequence>
<evidence type="ECO:0000313" key="1">
    <source>
        <dbReference type="EMBL" id="TQM42287.1"/>
    </source>
</evidence>
<dbReference type="RefSeq" id="WP_089079496.1">
    <property type="nucleotide sequence ID" value="NZ_VFPJ01000001.1"/>
</dbReference>
<protein>
    <submittedName>
        <fullName evidence="1">Uncharacterized protein</fullName>
    </submittedName>
</protein>
<organism evidence="1 2">
    <name type="scientific">Flavobacterium branchiophilum</name>
    <dbReference type="NCBI Taxonomy" id="55197"/>
    <lineage>
        <taxon>Bacteria</taxon>
        <taxon>Pseudomonadati</taxon>
        <taxon>Bacteroidota</taxon>
        <taxon>Flavobacteriia</taxon>
        <taxon>Flavobacteriales</taxon>
        <taxon>Flavobacteriaceae</taxon>
        <taxon>Flavobacterium</taxon>
    </lineage>
</organism>
<dbReference type="EMBL" id="VFPJ01000001">
    <property type="protein sequence ID" value="TQM42287.1"/>
    <property type="molecule type" value="Genomic_DNA"/>
</dbReference>
<name>A0A543G878_9FLAO</name>
<reference evidence="1 2" key="1">
    <citation type="submission" date="2019-06" db="EMBL/GenBank/DDBJ databases">
        <title>Genomic Encyclopedia of Archaeal and Bacterial Type Strains, Phase II (KMG-II): from individual species to whole genera.</title>
        <authorList>
            <person name="Goeker M."/>
        </authorList>
    </citation>
    <scope>NUCLEOTIDE SEQUENCE [LARGE SCALE GENOMIC DNA]</scope>
    <source>
        <strain evidence="1 2">DSM 24789</strain>
    </source>
</reference>
<evidence type="ECO:0000313" key="2">
    <source>
        <dbReference type="Proteomes" id="UP000320773"/>
    </source>
</evidence>
<accession>A0A543G878</accession>
<dbReference type="Proteomes" id="UP000320773">
    <property type="component" value="Unassembled WGS sequence"/>
</dbReference>
<dbReference type="AlphaFoldDB" id="A0A543G878"/>
<comment type="caution">
    <text evidence="1">The sequence shown here is derived from an EMBL/GenBank/DDBJ whole genome shotgun (WGS) entry which is preliminary data.</text>
</comment>
<gene>
    <name evidence="1" type="ORF">BC670_3335</name>
</gene>
<proteinExistence type="predicted"/>